<name>Q8DL89_THEVB</name>
<dbReference type="InterPro" id="IPR020471">
    <property type="entry name" value="AKR"/>
</dbReference>
<dbReference type="PATRIC" id="fig|197221.4.peg.643"/>
<dbReference type="EnsemblBacteria" id="BAC08159">
    <property type="protein sequence ID" value="BAC08159"/>
    <property type="gene ID" value="BAC08159"/>
</dbReference>
<dbReference type="PANTHER" id="PTHR43312:SF2">
    <property type="entry name" value="OXIDOREDUCTASE"/>
    <property type="match status" value="1"/>
</dbReference>
<dbReference type="EMBL" id="BA000039">
    <property type="protein sequence ID" value="BAC08159.1"/>
    <property type="molecule type" value="Genomic_DNA"/>
</dbReference>
<dbReference type="PANTHER" id="PTHR43312">
    <property type="entry name" value="D-THREO-ALDOSE 1-DEHYDROGENASE"/>
    <property type="match status" value="1"/>
</dbReference>
<keyword evidence="3" id="KW-1185">Reference proteome</keyword>
<reference evidence="2 3" key="1">
    <citation type="journal article" date="2002" name="DNA Res.">
        <title>Complete genome structure of the thermophilic cyanobacterium Thermosynechococcus elongatus BP-1.</title>
        <authorList>
            <person name="Nakamura Y."/>
            <person name="Kaneko T."/>
            <person name="Sato S."/>
            <person name="Ikeuchi M."/>
            <person name="Katoh H."/>
            <person name="Sasamoto S."/>
            <person name="Watanabe A."/>
            <person name="Iriguchi M."/>
            <person name="Kawashima K."/>
            <person name="Kimura T."/>
            <person name="Kishida Y."/>
            <person name="Kiyokawa C."/>
            <person name="Kohara M."/>
            <person name="Matsumoto M."/>
            <person name="Matsuno A."/>
            <person name="Nakazaki N."/>
            <person name="Shimpo S."/>
            <person name="Sugimoto M."/>
            <person name="Takeuchi C."/>
            <person name="Yamada M."/>
            <person name="Tabata S."/>
        </authorList>
    </citation>
    <scope>NUCLEOTIDE SEQUENCE [LARGE SCALE GENOMIC DNA]</scope>
    <source>
        <strain evidence="3">IAM M-273 / NIES-2133 / BP-1</strain>
    </source>
</reference>
<accession>Q8DL89</accession>
<dbReference type="Proteomes" id="UP000000440">
    <property type="component" value="Chromosome"/>
</dbReference>
<sequence length="412" mass="46896">MTRGRQFRQNSEGTLVECSMRYRRFGRTELPMPVFSCGGMRYQFSWQDVNPSTIPAENQRNLEATIRRALALGITHIETARGYGTSEIQLGKILPRLPREKLIVQTKVGPRPTAKEFRETLETSLRNLQLDYIDLLAIHGLNLPEHLEQVLRPGGCLDVAREWQASGKIRFIGFSTHGSLEVIRQAIASDVFDYVNLHWYYINQQNWPAILDAQARDMGVFIISPADKGGMLYKPPQRLVELCAPLSPMVFNDLFCLSHPQVHTLSIGAARPSDFDEHLKALELLDQAGEILPPILARLEQAAIDRLGEDWYHTWHEGLPDYRHTPGEVNIPVILWLWNLVQAYDLLDYARMRYNLLGNGGHWFPGANAARIKDLDLGPCLRHSPHRQKIPRILQAAHDLLSGTPRQRLSQS</sequence>
<dbReference type="AlphaFoldDB" id="Q8DL89"/>
<dbReference type="InterPro" id="IPR036812">
    <property type="entry name" value="NAD(P)_OxRdtase_dom_sf"/>
</dbReference>
<dbReference type="STRING" id="197221.gene:10747197"/>
<proteinExistence type="predicted"/>
<dbReference type="InterPro" id="IPR023210">
    <property type="entry name" value="NADP_OxRdtase_dom"/>
</dbReference>
<dbReference type="SUPFAM" id="SSF51430">
    <property type="entry name" value="NAD(P)-linked oxidoreductase"/>
    <property type="match status" value="1"/>
</dbReference>
<organism evidence="2 3">
    <name type="scientific">Thermosynechococcus vestitus (strain NIES-2133 / IAM M-273 / BP-1)</name>
    <dbReference type="NCBI Taxonomy" id="197221"/>
    <lineage>
        <taxon>Bacteria</taxon>
        <taxon>Bacillati</taxon>
        <taxon>Cyanobacteriota</taxon>
        <taxon>Cyanophyceae</taxon>
        <taxon>Acaryochloridales</taxon>
        <taxon>Thermosynechococcaceae</taxon>
        <taxon>Thermosynechococcus</taxon>
    </lineage>
</organism>
<dbReference type="InterPro" id="IPR053135">
    <property type="entry name" value="AKR2_Oxidoreductase"/>
</dbReference>
<dbReference type="Gene3D" id="3.20.20.100">
    <property type="entry name" value="NADP-dependent oxidoreductase domain"/>
    <property type="match status" value="1"/>
</dbReference>
<dbReference type="FunFam" id="3.20.20.100:FF:000070">
    <property type="entry name" value="Aldo/keto reductase"/>
    <property type="match status" value="1"/>
</dbReference>
<feature type="domain" description="NADP-dependent oxidoreductase" evidence="1">
    <location>
        <begin position="59"/>
        <end position="191"/>
    </location>
</feature>
<dbReference type="KEGG" id="tel:tll0607"/>
<dbReference type="CDD" id="cd19096">
    <property type="entry name" value="AKR_Fe-S_oxidoreductase"/>
    <property type="match status" value="1"/>
</dbReference>
<evidence type="ECO:0000259" key="1">
    <source>
        <dbReference type="Pfam" id="PF00248"/>
    </source>
</evidence>
<dbReference type="Pfam" id="PF00248">
    <property type="entry name" value="Aldo_ket_red"/>
    <property type="match status" value="1"/>
</dbReference>
<evidence type="ECO:0000313" key="2">
    <source>
        <dbReference type="EMBL" id="BAC08159.1"/>
    </source>
</evidence>
<evidence type="ECO:0000313" key="3">
    <source>
        <dbReference type="Proteomes" id="UP000000440"/>
    </source>
</evidence>
<gene>
    <name evidence="2" type="ordered locus">tll0607</name>
</gene>
<protein>
    <submittedName>
        <fullName evidence="2">Tll0607 protein</fullName>
    </submittedName>
</protein>
<dbReference type="eggNOG" id="COG1453">
    <property type="taxonomic scope" value="Bacteria"/>
</dbReference>
<dbReference type="GO" id="GO:0016491">
    <property type="term" value="F:oxidoreductase activity"/>
    <property type="evidence" value="ECO:0007669"/>
    <property type="project" value="InterPro"/>
</dbReference>
<dbReference type="PRINTS" id="PR00069">
    <property type="entry name" value="ALDKETRDTASE"/>
</dbReference>